<dbReference type="RefSeq" id="WP_272650127.1">
    <property type="nucleotide sequence ID" value="NZ_JAZDDG010000002.1"/>
</dbReference>
<reference evidence="2 3" key="1">
    <citation type="submission" date="2024-01" db="EMBL/GenBank/DDBJ databases">
        <title>Maribacter spp. originated from different algae showed divergent polysaccharides utilization ability.</title>
        <authorList>
            <person name="Wang H."/>
            <person name="Wu Y."/>
        </authorList>
    </citation>
    <scope>NUCLEOTIDE SEQUENCE [LARGE SCALE GENOMIC DNA]</scope>
    <source>
        <strain evidence="2 3">PR1</strain>
    </source>
</reference>
<keyword evidence="3" id="KW-1185">Reference proteome</keyword>
<dbReference type="Pfam" id="PF02910">
    <property type="entry name" value="Succ_DH_flav_C"/>
    <property type="match status" value="1"/>
</dbReference>
<dbReference type="SUPFAM" id="SSF46977">
    <property type="entry name" value="Succinate dehydrogenase/fumarate reductase flavoprotein C-terminal domain"/>
    <property type="match status" value="1"/>
</dbReference>
<protein>
    <recommendedName>
        <fullName evidence="1">Fumarate reductase/succinate dehydrogenase flavoprotein-like C-terminal domain-containing protein</fullName>
    </recommendedName>
</protein>
<dbReference type="InterPro" id="IPR015939">
    <property type="entry name" value="Fum_Rdtase/Succ_DH_flav-like_C"/>
</dbReference>
<evidence type="ECO:0000259" key="1">
    <source>
        <dbReference type="Pfam" id="PF02910"/>
    </source>
</evidence>
<accession>A0ABU7IR08</accession>
<feature type="domain" description="Fumarate reductase/succinate dehydrogenase flavoprotein-like C-terminal" evidence="1">
    <location>
        <begin position="5"/>
        <end position="66"/>
    </location>
</feature>
<dbReference type="Proteomes" id="UP001356308">
    <property type="component" value="Unassembled WGS sequence"/>
</dbReference>
<name>A0ABU7IR08_9FLAO</name>
<organism evidence="2 3">
    <name type="scientific">Maribacter cobaltidurans</name>
    <dbReference type="NCBI Taxonomy" id="1178778"/>
    <lineage>
        <taxon>Bacteria</taxon>
        <taxon>Pseudomonadati</taxon>
        <taxon>Bacteroidota</taxon>
        <taxon>Flavobacteriia</taxon>
        <taxon>Flavobacteriales</taxon>
        <taxon>Flavobacteriaceae</taxon>
        <taxon>Maribacter</taxon>
    </lineage>
</organism>
<dbReference type="EMBL" id="JAZDDG010000002">
    <property type="protein sequence ID" value="MEE1975299.1"/>
    <property type="molecule type" value="Genomic_DNA"/>
</dbReference>
<gene>
    <name evidence="2" type="ORF">V1I91_04425</name>
</gene>
<comment type="caution">
    <text evidence="2">The sequence shown here is derived from an EMBL/GenBank/DDBJ whole genome shotgun (WGS) entry which is preliminary data.</text>
</comment>
<sequence length="94" mass="10264">MEAAAKNLDVRLDSEGFEDVMLAFDLEGSPLSAKATILRAIERKENRGAHEGTDYVETKSEMKVNFVSKLDGNNKLAVTKKGIEPKSPALKKGN</sequence>
<proteinExistence type="predicted"/>
<dbReference type="Gene3D" id="1.20.58.100">
    <property type="entry name" value="Fumarate reductase/succinate dehydrogenase flavoprotein-like, C-terminal domain"/>
    <property type="match status" value="1"/>
</dbReference>
<evidence type="ECO:0000313" key="2">
    <source>
        <dbReference type="EMBL" id="MEE1975299.1"/>
    </source>
</evidence>
<evidence type="ECO:0000313" key="3">
    <source>
        <dbReference type="Proteomes" id="UP001356308"/>
    </source>
</evidence>
<dbReference type="InterPro" id="IPR037099">
    <property type="entry name" value="Fum_R/Succ_DH_flav-like_C_sf"/>
</dbReference>